<feature type="compositionally biased region" description="Polar residues" evidence="1">
    <location>
        <begin position="768"/>
        <end position="780"/>
    </location>
</feature>
<dbReference type="AlphaFoldDB" id="A0ABD3W840"/>
<dbReference type="InterPro" id="IPR052641">
    <property type="entry name" value="AKAP7_isoform_gamma"/>
</dbReference>
<dbReference type="SUPFAM" id="SSF55144">
    <property type="entry name" value="LigT-like"/>
    <property type="match status" value="1"/>
</dbReference>
<feature type="compositionally biased region" description="Basic and acidic residues" evidence="1">
    <location>
        <begin position="795"/>
        <end position="811"/>
    </location>
</feature>
<organism evidence="3 4">
    <name type="scientific">Sinanodonta woodiana</name>
    <name type="common">Chinese pond mussel</name>
    <name type="synonym">Anodonta woodiana</name>
    <dbReference type="NCBI Taxonomy" id="1069815"/>
    <lineage>
        <taxon>Eukaryota</taxon>
        <taxon>Metazoa</taxon>
        <taxon>Spiralia</taxon>
        <taxon>Lophotrochozoa</taxon>
        <taxon>Mollusca</taxon>
        <taxon>Bivalvia</taxon>
        <taxon>Autobranchia</taxon>
        <taxon>Heteroconchia</taxon>
        <taxon>Palaeoheterodonta</taxon>
        <taxon>Unionida</taxon>
        <taxon>Unionoidea</taxon>
        <taxon>Unionidae</taxon>
        <taxon>Unioninae</taxon>
        <taxon>Sinanodonta</taxon>
    </lineage>
</organism>
<keyword evidence="4" id="KW-1185">Reference proteome</keyword>
<gene>
    <name evidence="3" type="ORF">ACJMK2_042088</name>
</gene>
<comment type="caution">
    <text evidence="3">The sequence shown here is derived from an EMBL/GenBank/DDBJ whole genome shotgun (WGS) entry which is preliminary data.</text>
</comment>
<feature type="compositionally biased region" description="Basic and acidic residues" evidence="1">
    <location>
        <begin position="403"/>
        <end position="435"/>
    </location>
</feature>
<protein>
    <recommendedName>
        <fullName evidence="2">A-kinase anchor protein 7-like phosphoesterase domain-containing protein</fullName>
    </recommendedName>
</protein>
<dbReference type="Proteomes" id="UP001634394">
    <property type="component" value="Unassembled WGS sequence"/>
</dbReference>
<accession>A0ABD3W840</accession>
<feature type="region of interest" description="Disordered" evidence="1">
    <location>
        <begin position="471"/>
        <end position="511"/>
    </location>
</feature>
<feature type="region of interest" description="Disordered" evidence="1">
    <location>
        <begin position="388"/>
        <end position="435"/>
    </location>
</feature>
<dbReference type="InterPro" id="IPR009097">
    <property type="entry name" value="Cyclic_Pdiesterase"/>
</dbReference>
<evidence type="ECO:0000256" key="1">
    <source>
        <dbReference type="SAM" id="MobiDB-lite"/>
    </source>
</evidence>
<reference evidence="3 4" key="1">
    <citation type="submission" date="2024-11" db="EMBL/GenBank/DDBJ databases">
        <title>Chromosome-level genome assembly of the freshwater bivalve Anodonta woodiana.</title>
        <authorList>
            <person name="Chen X."/>
        </authorList>
    </citation>
    <scope>NUCLEOTIDE SEQUENCE [LARGE SCALE GENOMIC DNA]</scope>
    <source>
        <strain evidence="3">MN2024</strain>
        <tissue evidence="3">Gills</tissue>
    </source>
</reference>
<name>A0ABD3W840_SINWO</name>
<sequence>MFLSFFKRLFTIKTRTPGVFKKKTVHVLLSIKIGVILNRPICVYQPAPFGAYVPSVWHLNCIKYSMMASERSPPLGSFTVSAKIPKTSLPSPSSNKPPELPVSKESKNEELLVSTDVGFQRVPGINLDTVNQVDKLEKELLPKNADQKRKVSDEILDIKPDDSDVMMKFVVTGLPSSLELTKKSTVLPPSLLQGVTDFVRKTVVTDACKSEASGLVKQSDNHLITDIRDDFTCELSTSLGMLIGPSTENTDLESDKLFKDTTLVKISQSKEEHLIQSMQNKLTPSCCKGDTYLESDLNYSTRSPEIQWLQGMEVAAEMSQSSLSEQNDEDGFEIQWDKFAADVDELSTKKQKLSLEVTSENLFQDIDVQDLEKESSLVRTTKKQSSVIRTKKKESPVIRTKKKESPVIRTTKKESPVIGTTKKESPVIRTTKKESPVVRTTENKLGHLTDAFDISVLFSEKFDKEFKKYKQQEKKRAKEKARKQKRKEVQSSSKQSEEGEDEGSGKVTKKKKPMPNYFIAIQITNPVIHEALRKVQKRVVEQNKELLPALNPLPTLHLTVFVMYLASNEDIQRAKDALDECFKELKSQYMHNPLIVDIHGLGHFRNEVVFAKVSPEENVQKLQKIADVIETQFEAHAIPSVDKKGFKPHITIMKLSRAPKLRKKGIKKIETHLFQEFASSYFGIQEVSGLQLCAMLKPKAKSGYYQVEHENIFGETTNPSAADELLKMSYTIVQSCIKAAVYRLEQENLAPGTSQGVKIISHLDQKSEPSQNKELNLDQNEQIKDPNAAECAETQESKLIDDDKPKSSSDE</sequence>
<feature type="domain" description="A-kinase anchor protein 7-like phosphoesterase" evidence="2">
    <location>
        <begin position="515"/>
        <end position="709"/>
    </location>
</feature>
<dbReference type="EMBL" id="JBJQND010000008">
    <property type="protein sequence ID" value="KAL3869403.1"/>
    <property type="molecule type" value="Genomic_DNA"/>
</dbReference>
<proteinExistence type="predicted"/>
<dbReference type="Pfam" id="PF10469">
    <property type="entry name" value="AKAP7_NLS"/>
    <property type="match status" value="1"/>
</dbReference>
<dbReference type="PANTHER" id="PTHR15934:SF2">
    <property type="entry name" value="A-KINASE ANCHOR PROTEIN 7-LIKE PHOSPHOESTERASE DOMAIN-CONTAINING PROTEIN"/>
    <property type="match status" value="1"/>
</dbReference>
<evidence type="ECO:0000313" key="3">
    <source>
        <dbReference type="EMBL" id="KAL3869403.1"/>
    </source>
</evidence>
<feature type="region of interest" description="Disordered" evidence="1">
    <location>
        <begin position="86"/>
        <end position="107"/>
    </location>
</feature>
<dbReference type="Gene3D" id="3.90.1140.10">
    <property type="entry name" value="Cyclic phosphodiesterase"/>
    <property type="match status" value="1"/>
</dbReference>
<dbReference type="PANTHER" id="PTHR15934">
    <property type="entry name" value="RNA 2',3'-CYCLIC PHOSPHODIESTERASE"/>
    <property type="match status" value="1"/>
</dbReference>
<evidence type="ECO:0000313" key="4">
    <source>
        <dbReference type="Proteomes" id="UP001634394"/>
    </source>
</evidence>
<evidence type="ECO:0000259" key="2">
    <source>
        <dbReference type="Pfam" id="PF10469"/>
    </source>
</evidence>
<feature type="compositionally biased region" description="Basic residues" evidence="1">
    <location>
        <begin position="477"/>
        <end position="486"/>
    </location>
</feature>
<feature type="region of interest" description="Disordered" evidence="1">
    <location>
        <begin position="767"/>
        <end position="811"/>
    </location>
</feature>
<dbReference type="InterPro" id="IPR019510">
    <property type="entry name" value="AKAP7-like_phosphoesterase"/>
</dbReference>